<reference evidence="3" key="1">
    <citation type="submission" date="2023-07" db="EMBL/GenBank/DDBJ databases">
        <title>30 novel species of actinomycetes from the DSMZ collection.</title>
        <authorList>
            <person name="Nouioui I."/>
        </authorList>
    </citation>
    <scope>NUCLEOTIDE SEQUENCE [LARGE SCALE GENOMIC DNA]</scope>
    <source>
        <strain evidence="3">DSM 41699</strain>
    </source>
</reference>
<dbReference type="Proteomes" id="UP001183809">
    <property type="component" value="Unassembled WGS sequence"/>
</dbReference>
<dbReference type="RefSeq" id="WP_311700800.1">
    <property type="nucleotide sequence ID" value="NZ_JAVREY010000105.1"/>
</dbReference>
<accession>A0ABU2U810</accession>
<sequence length="42" mass="4105">MHAALAVAAAAACLAVPLLALPARRPATGPEKTTDAASAAHR</sequence>
<keyword evidence="3" id="KW-1185">Reference proteome</keyword>
<feature type="signal peptide" evidence="1">
    <location>
        <begin position="1"/>
        <end position="20"/>
    </location>
</feature>
<evidence type="ECO:0000313" key="2">
    <source>
        <dbReference type="EMBL" id="MDT0469371.1"/>
    </source>
</evidence>
<protein>
    <submittedName>
        <fullName evidence="2">Uncharacterized protein</fullName>
    </submittedName>
</protein>
<keyword evidence="1" id="KW-0732">Signal</keyword>
<dbReference type="EMBL" id="JAVREY010000105">
    <property type="protein sequence ID" value="MDT0469371.1"/>
    <property type="molecule type" value="Genomic_DNA"/>
</dbReference>
<feature type="chain" id="PRO_5045410693" evidence="1">
    <location>
        <begin position="21"/>
        <end position="42"/>
    </location>
</feature>
<evidence type="ECO:0000313" key="3">
    <source>
        <dbReference type="Proteomes" id="UP001183809"/>
    </source>
</evidence>
<proteinExistence type="predicted"/>
<organism evidence="2 3">
    <name type="scientific">Streptomyces gibsoniae</name>
    <dbReference type="NCBI Taxonomy" id="3075529"/>
    <lineage>
        <taxon>Bacteria</taxon>
        <taxon>Bacillati</taxon>
        <taxon>Actinomycetota</taxon>
        <taxon>Actinomycetes</taxon>
        <taxon>Kitasatosporales</taxon>
        <taxon>Streptomycetaceae</taxon>
        <taxon>Streptomyces</taxon>
    </lineage>
</organism>
<evidence type="ECO:0000256" key="1">
    <source>
        <dbReference type="SAM" id="SignalP"/>
    </source>
</evidence>
<comment type="caution">
    <text evidence="2">The sequence shown here is derived from an EMBL/GenBank/DDBJ whole genome shotgun (WGS) entry which is preliminary data.</text>
</comment>
<gene>
    <name evidence="2" type="ORF">RM764_41545</name>
</gene>
<name>A0ABU2U810_9ACTN</name>